<name>A0A4R9GHJ6_9LEPT</name>
<accession>A0A4R9GHJ6</accession>
<keyword evidence="3" id="KW-1185">Reference proteome</keyword>
<dbReference type="AlphaFoldDB" id="A0A4R9GHJ6"/>
<dbReference type="Proteomes" id="UP000298458">
    <property type="component" value="Unassembled WGS sequence"/>
</dbReference>
<dbReference type="OrthoDB" id="339535at2"/>
<feature type="transmembrane region" description="Helical" evidence="1">
    <location>
        <begin position="177"/>
        <end position="195"/>
    </location>
</feature>
<evidence type="ECO:0000313" key="2">
    <source>
        <dbReference type="EMBL" id="TGK11831.1"/>
    </source>
</evidence>
<evidence type="ECO:0000313" key="3">
    <source>
        <dbReference type="Proteomes" id="UP000298458"/>
    </source>
</evidence>
<evidence type="ECO:0000256" key="1">
    <source>
        <dbReference type="SAM" id="Phobius"/>
    </source>
</evidence>
<dbReference type="RefSeq" id="WP_135767233.1">
    <property type="nucleotide sequence ID" value="NZ_RQET01000004.1"/>
</dbReference>
<protein>
    <submittedName>
        <fullName evidence="2">Uncharacterized protein</fullName>
    </submittedName>
</protein>
<comment type="caution">
    <text evidence="2">The sequence shown here is derived from an EMBL/GenBank/DDBJ whole genome shotgun (WGS) entry which is preliminary data.</text>
</comment>
<organism evidence="2 3">
    <name type="scientific">Leptospira fletcheri</name>
    <dbReference type="NCBI Taxonomy" id="2484981"/>
    <lineage>
        <taxon>Bacteria</taxon>
        <taxon>Pseudomonadati</taxon>
        <taxon>Spirochaetota</taxon>
        <taxon>Spirochaetia</taxon>
        <taxon>Leptospirales</taxon>
        <taxon>Leptospiraceae</taxon>
        <taxon>Leptospira</taxon>
    </lineage>
</organism>
<sequence length="261" mass="28691">MNCGKGRVFTFLFAILLFWGGDSLIAGEAFELEGDPTDNDLKIIAALNKLTYDRIISNKNTKGFAYRYTSRWYSPISVDVYVLGFSKREKLSLIRVESPKRGAEKAFRDFLYEELTRRQAVNGQTSPESAHGSAAGAVSEKRYLISGGLALLEPAASVYYNSKASPVYTSSDTLKGMFGYIMADLLLAGIGYYYASSTIHSHSAIDTLLGKSTPSGNVMQSPGAGVFLGLLIVPRLYRLVGAWQDTYSHNRILELNVSKSF</sequence>
<keyword evidence="1" id="KW-0812">Transmembrane</keyword>
<keyword evidence="1" id="KW-0472">Membrane</keyword>
<dbReference type="EMBL" id="RQET01000004">
    <property type="protein sequence ID" value="TGK11831.1"/>
    <property type="molecule type" value="Genomic_DNA"/>
</dbReference>
<proteinExistence type="predicted"/>
<keyword evidence="1" id="KW-1133">Transmembrane helix</keyword>
<gene>
    <name evidence="2" type="ORF">EHO60_05945</name>
</gene>
<reference evidence="2" key="1">
    <citation type="journal article" date="2019" name="PLoS Negl. Trop. Dis.">
        <title>Revisiting the worldwide diversity of Leptospira species in the environment.</title>
        <authorList>
            <person name="Vincent A.T."/>
            <person name="Schiettekatte O."/>
            <person name="Bourhy P."/>
            <person name="Veyrier F.J."/>
            <person name="Picardeau M."/>
        </authorList>
    </citation>
    <scope>NUCLEOTIDE SEQUENCE [LARGE SCALE GENOMIC DNA]</scope>
    <source>
        <strain evidence="2">SSW15</strain>
    </source>
</reference>